<sequence length="408" mass="46065">MDKIKVNSPIVELDGDEMAHIMWSLIKEKLIYPYLDLPIKYYDLSIQKRDETNDQITVDAAEAIKKFHVGVKCATITPDEARVKEFNLKKMWVSPNGTIRNYIDGTLFRAPILAKNIPRFVQGWTKPIYIGRHAHADQYKAQDFVVPGPGTVDLIYTPTDGGESIKARVADFQGSGVTMAMYNTDISITNFAHSCFRFAIKEKLPLMLSTKNTILKRYDGRFKDIFENIFETHYKEEFDKLGIYYMHRLIDDMVAQALKSSGGFVWACKNYDGDVQSDVVAQAFGTLGLMSSVLYSSDGKSFLAEAAHGTVTKHYRQHQQGQVTSTNPIASIVAWAKALELLGEIDNNEKLIRFAKSLEKCSIQAVEDGFMTKDLAILAKKPTFLDTCQMIEKISEYIARDFANNLTK</sequence>
<accession>A0A1N6LXP3</accession>
<dbReference type="PROSITE" id="PS00470">
    <property type="entry name" value="IDH_IMDH"/>
    <property type="match status" value="1"/>
</dbReference>
<comment type="catalytic activity">
    <reaction evidence="9">
        <text>D-threo-isocitrate + NADP(+) = 2-oxoglutarate + CO2 + NADPH</text>
        <dbReference type="Rhea" id="RHEA:19629"/>
        <dbReference type="ChEBI" id="CHEBI:15562"/>
        <dbReference type="ChEBI" id="CHEBI:16526"/>
        <dbReference type="ChEBI" id="CHEBI:16810"/>
        <dbReference type="ChEBI" id="CHEBI:57783"/>
        <dbReference type="ChEBI" id="CHEBI:58349"/>
        <dbReference type="EC" id="1.1.1.42"/>
    </reaction>
</comment>
<keyword evidence="8 9" id="KW-0464">Manganese</keyword>
<feature type="binding site" evidence="11">
    <location>
        <position position="132"/>
    </location>
    <ligand>
        <name>D-threo-isocitrate</name>
        <dbReference type="ChEBI" id="CHEBI:15562"/>
    </ligand>
</feature>
<dbReference type="PANTHER" id="PTHR11822">
    <property type="entry name" value="NADP-SPECIFIC ISOCITRATE DEHYDROGENASE"/>
    <property type="match status" value="1"/>
</dbReference>
<dbReference type="AlphaFoldDB" id="A0A1N6LXP3"/>
<reference evidence="14 15" key="1">
    <citation type="journal article" date="2012" name="Nucleic Acids Res.">
        <title>Sequencing of the smallest Apicomplexan genome from the human pathogen Babesia microti.</title>
        <authorList>
            <person name="Cornillot E."/>
            <person name="Hadj-Kaddour K."/>
            <person name="Dassouli A."/>
            <person name="Noel B."/>
            <person name="Ranwez V."/>
            <person name="Vacherie B."/>
            <person name="Augagneur Y."/>
            <person name="Bres V."/>
            <person name="Duclos A."/>
            <person name="Randazzo S."/>
            <person name="Carcy B."/>
            <person name="Debierre-Grockiego F."/>
            <person name="Delbecq S."/>
            <person name="Moubri-Menage K."/>
            <person name="Shams-Eldin H."/>
            <person name="Usmani-Brown S."/>
            <person name="Bringaud F."/>
            <person name="Wincker P."/>
            <person name="Vivares C.P."/>
            <person name="Schwarz R.T."/>
            <person name="Schetters T.P."/>
            <person name="Krause P.J."/>
            <person name="Gorenflot A."/>
            <person name="Berry V."/>
            <person name="Barbe V."/>
            <person name="Ben Mamoun C."/>
        </authorList>
    </citation>
    <scope>NUCLEOTIDE SEQUENCE [LARGE SCALE GENOMIC DNA]</scope>
    <source>
        <strain evidence="14 15">RI</strain>
    </source>
</reference>
<evidence type="ECO:0000313" key="14">
    <source>
        <dbReference type="EMBL" id="SIO73645.1"/>
    </source>
</evidence>
<dbReference type="InterPro" id="IPR019818">
    <property type="entry name" value="IsoCit/isopropylmalate_DH_CS"/>
</dbReference>
<dbReference type="PANTHER" id="PTHR11822:SF21">
    <property type="entry name" value="ISOCITRATE DEHYDROGENASE [NADP], MITOCHONDRIAL"/>
    <property type="match status" value="1"/>
</dbReference>
<reference evidence="14 15" key="3">
    <citation type="journal article" date="2016" name="Sci. Rep.">
        <title>Genome-wide diversity and gene expression profiling of Babesia microti isolates identify polymorphic genes that mediate host-pathogen interactions.</title>
        <authorList>
            <person name="Silva J.C."/>
            <person name="Cornillot E."/>
            <person name="McCracken C."/>
            <person name="Usmani-Brown S."/>
            <person name="Dwivedi A."/>
            <person name="Ifeonu O.O."/>
            <person name="Crabtree J."/>
            <person name="Gotia H.T."/>
            <person name="Virji A.Z."/>
            <person name="Reynes C."/>
            <person name="Colinge J."/>
            <person name="Kumar V."/>
            <person name="Lawres L."/>
            <person name="Pazzi J.E."/>
            <person name="Pablo J.V."/>
            <person name="Hung C."/>
            <person name="Brancato J."/>
            <person name="Kumari P."/>
            <person name="Orvis J."/>
            <person name="Tretina K."/>
            <person name="Chibucos M."/>
            <person name="Ott S."/>
            <person name="Sadzewicz L."/>
            <person name="Sengamalay N."/>
            <person name="Shetty A.C."/>
            <person name="Su Q."/>
            <person name="Tallon L."/>
            <person name="Fraser C.M."/>
            <person name="Frutos R."/>
            <person name="Molina D.M."/>
            <person name="Krause P.J."/>
            <person name="Ben Mamoun C."/>
        </authorList>
    </citation>
    <scope>NUCLEOTIDE SEQUENCE [LARGE SCALE GENOMIC DNA]</scope>
    <source>
        <strain evidence="14 15">RI</strain>
    </source>
</reference>
<evidence type="ECO:0000256" key="1">
    <source>
        <dbReference type="ARBA" id="ARBA00001936"/>
    </source>
</evidence>
<dbReference type="PIRSF" id="PIRSF000108">
    <property type="entry name" value="IDH_NADP"/>
    <property type="match status" value="1"/>
</dbReference>
<dbReference type="Gene3D" id="3.40.718.10">
    <property type="entry name" value="Isopropylmalate Dehydrogenase"/>
    <property type="match status" value="1"/>
</dbReference>
<reference evidence="14 15" key="2">
    <citation type="journal article" date="2013" name="PLoS ONE">
        <title>Whole genome mapping and re-organization of the nuclear and mitochondrial genomes of Babesia microti isolates.</title>
        <authorList>
            <person name="Cornillot E."/>
            <person name="Dassouli A."/>
            <person name="Garg A."/>
            <person name="Pachikara N."/>
            <person name="Randazzo S."/>
            <person name="Depoix D."/>
            <person name="Carcy B."/>
            <person name="Delbecq S."/>
            <person name="Frutos R."/>
            <person name="Silva J.C."/>
            <person name="Sutton R."/>
            <person name="Krause P.J."/>
            <person name="Mamoun C.B."/>
        </authorList>
    </citation>
    <scope>NUCLEOTIDE SEQUENCE [LARGE SCALE GENOMIC DNA]</scope>
    <source>
        <strain evidence="14 15">RI</strain>
    </source>
</reference>
<comment type="cofactor">
    <cofactor evidence="9 12">
        <name>Mg(2+)</name>
        <dbReference type="ChEBI" id="CHEBI:18420"/>
    </cofactor>
    <cofactor evidence="9 12">
        <name>Mn(2+)</name>
        <dbReference type="ChEBI" id="CHEBI:29035"/>
    </cofactor>
    <text evidence="9 12">Binds 1 Mg(2+) or Mn(2+) ion per subunit.</text>
</comment>
<dbReference type="EC" id="1.1.1.42" evidence="9"/>
<name>A0A1N6LXP3_BABMR</name>
<dbReference type="OrthoDB" id="248923at2759"/>
<evidence type="ECO:0000256" key="5">
    <source>
        <dbReference type="ARBA" id="ARBA00022842"/>
    </source>
</evidence>
<gene>
    <name evidence="14" type="ORF">BmR1_04g06330</name>
</gene>
<evidence type="ECO:0000256" key="9">
    <source>
        <dbReference type="PIRNR" id="PIRNR000108"/>
    </source>
</evidence>
<dbReference type="SUPFAM" id="SSF53659">
    <property type="entry name" value="Isocitrate/Isopropylmalate dehydrogenase-like"/>
    <property type="match status" value="1"/>
</dbReference>
<dbReference type="GO" id="GO:0051287">
    <property type="term" value="F:NAD binding"/>
    <property type="evidence" value="ECO:0007669"/>
    <property type="project" value="InterPro"/>
</dbReference>
<dbReference type="Pfam" id="PF00180">
    <property type="entry name" value="Iso_dh"/>
    <property type="match status" value="1"/>
</dbReference>
<keyword evidence="5 9" id="KW-0460">Magnesium</keyword>
<keyword evidence="3 9" id="KW-0816">Tricarboxylic acid cycle</keyword>
<organism evidence="14 15">
    <name type="scientific">Babesia microti (strain RI)</name>
    <dbReference type="NCBI Taxonomy" id="1133968"/>
    <lineage>
        <taxon>Eukaryota</taxon>
        <taxon>Sar</taxon>
        <taxon>Alveolata</taxon>
        <taxon>Apicomplexa</taxon>
        <taxon>Aconoidasida</taxon>
        <taxon>Piroplasmida</taxon>
        <taxon>Babesiidae</taxon>
        <taxon>Babesia</taxon>
    </lineage>
</organism>
<keyword evidence="6 9" id="KW-0521">NADP</keyword>
<dbReference type="Proteomes" id="UP000002899">
    <property type="component" value="Chromosome IV"/>
</dbReference>
<dbReference type="GO" id="GO:0006739">
    <property type="term" value="P:NADP+ metabolic process"/>
    <property type="evidence" value="ECO:0007669"/>
    <property type="project" value="TreeGrafter"/>
</dbReference>
<evidence type="ECO:0000259" key="13">
    <source>
        <dbReference type="SMART" id="SM01329"/>
    </source>
</evidence>
<proteinExistence type="inferred from homology"/>
<evidence type="ECO:0000256" key="7">
    <source>
        <dbReference type="ARBA" id="ARBA00023002"/>
    </source>
</evidence>
<comment type="similarity">
    <text evidence="2 9">Belongs to the isocitrate and isopropylmalate dehydrogenases family.</text>
</comment>
<dbReference type="GO" id="GO:0006102">
    <property type="term" value="P:isocitrate metabolic process"/>
    <property type="evidence" value="ECO:0007669"/>
    <property type="project" value="InterPro"/>
</dbReference>
<feature type="binding site" evidence="11">
    <location>
        <position position="77"/>
    </location>
    <ligand>
        <name>D-threo-isocitrate</name>
        <dbReference type="ChEBI" id="CHEBI:15562"/>
    </ligand>
</feature>
<protein>
    <recommendedName>
        <fullName evidence="9">Isocitrate dehydrogenase [NADP]</fullName>
        <ecNumber evidence="9">1.1.1.42</ecNumber>
    </recommendedName>
</protein>
<feature type="binding site" evidence="12">
    <location>
        <position position="251"/>
    </location>
    <ligand>
        <name>Mn(2+)</name>
        <dbReference type="ChEBI" id="CHEBI:29035"/>
    </ligand>
</feature>
<evidence type="ECO:0000256" key="11">
    <source>
        <dbReference type="PIRSR" id="PIRSR000108-2"/>
    </source>
</evidence>
<dbReference type="GO" id="GO:0006099">
    <property type="term" value="P:tricarboxylic acid cycle"/>
    <property type="evidence" value="ECO:0007669"/>
    <property type="project" value="UniProtKB-KW"/>
</dbReference>
<evidence type="ECO:0000256" key="6">
    <source>
        <dbReference type="ARBA" id="ARBA00022857"/>
    </source>
</evidence>
<dbReference type="KEGG" id="bmic:BmR1_04g06330"/>
<dbReference type="RefSeq" id="XP_021337723.1">
    <property type="nucleotide sequence ID" value="XM_021482500.1"/>
</dbReference>
<dbReference type="GO" id="GO:0000287">
    <property type="term" value="F:magnesium ion binding"/>
    <property type="evidence" value="ECO:0007669"/>
    <property type="project" value="InterPro"/>
</dbReference>
<feature type="binding site" evidence="11">
    <location>
        <begin position="94"/>
        <end position="100"/>
    </location>
    <ligand>
        <name>D-threo-isocitrate</name>
        <dbReference type="ChEBI" id="CHEBI:15562"/>
    </ligand>
</feature>
<dbReference type="VEuPathDB" id="PiroplasmaDB:BmR1_04g06330"/>
<dbReference type="NCBIfam" id="TIGR00127">
    <property type="entry name" value="nadp_idh_euk"/>
    <property type="match status" value="1"/>
</dbReference>
<keyword evidence="7 9" id="KW-0560">Oxidoreductase</keyword>
<dbReference type="InterPro" id="IPR024084">
    <property type="entry name" value="IsoPropMal-DH-like_dom"/>
</dbReference>
<feature type="binding site" evidence="12">
    <location>
        <position position="274"/>
    </location>
    <ligand>
        <name>Mn(2+)</name>
        <dbReference type="ChEBI" id="CHEBI:29035"/>
    </ligand>
</feature>
<dbReference type="EMBL" id="LN871599">
    <property type="protein sequence ID" value="SIO73645.1"/>
    <property type="molecule type" value="Genomic_DNA"/>
</dbReference>
<comment type="cofactor">
    <cofactor evidence="1">
        <name>Mn(2+)</name>
        <dbReference type="ChEBI" id="CHEBI:29035"/>
    </cofactor>
</comment>
<dbReference type="GO" id="GO:0005739">
    <property type="term" value="C:mitochondrion"/>
    <property type="evidence" value="ECO:0007669"/>
    <property type="project" value="TreeGrafter"/>
</dbReference>
<evidence type="ECO:0000256" key="3">
    <source>
        <dbReference type="ARBA" id="ARBA00022532"/>
    </source>
</evidence>
<evidence type="ECO:0000256" key="10">
    <source>
        <dbReference type="PIRSR" id="PIRSR000108-1"/>
    </source>
</evidence>
<keyword evidence="15" id="KW-1185">Reference proteome</keyword>
<evidence type="ECO:0000256" key="8">
    <source>
        <dbReference type="ARBA" id="ARBA00023211"/>
    </source>
</evidence>
<feature type="site" description="Critical for catalysis" evidence="10">
    <location>
        <position position="211"/>
    </location>
</feature>
<dbReference type="NCBIfam" id="NF006156">
    <property type="entry name" value="PRK08299.1"/>
    <property type="match status" value="1"/>
</dbReference>
<evidence type="ECO:0000256" key="4">
    <source>
        <dbReference type="ARBA" id="ARBA00022723"/>
    </source>
</evidence>
<dbReference type="GeneID" id="24425910"/>
<keyword evidence="4 9" id="KW-0479">Metal-binding</keyword>
<dbReference type="SMART" id="SM01329">
    <property type="entry name" value="Iso_dh"/>
    <property type="match status" value="1"/>
</dbReference>
<dbReference type="InterPro" id="IPR004790">
    <property type="entry name" value="Isocitrate_DH_NADP"/>
</dbReference>
<feature type="binding site" evidence="11">
    <location>
        <position position="109"/>
    </location>
    <ligand>
        <name>D-threo-isocitrate</name>
        <dbReference type="ChEBI" id="CHEBI:15562"/>
    </ligand>
</feature>
<evidence type="ECO:0000256" key="12">
    <source>
        <dbReference type="PIRSR" id="PIRSR000108-3"/>
    </source>
</evidence>
<evidence type="ECO:0000313" key="15">
    <source>
        <dbReference type="Proteomes" id="UP000002899"/>
    </source>
</evidence>
<dbReference type="GO" id="GO:0004450">
    <property type="term" value="F:isocitrate dehydrogenase (NADP+) activity"/>
    <property type="evidence" value="ECO:0007669"/>
    <property type="project" value="UniProtKB-EC"/>
</dbReference>
<feature type="site" description="Critical for catalysis" evidence="10">
    <location>
        <position position="139"/>
    </location>
</feature>
<feature type="domain" description="Isopropylmalate dehydrogenase-like" evidence="13">
    <location>
        <begin position="9"/>
        <end position="394"/>
    </location>
</feature>
<evidence type="ECO:0000256" key="2">
    <source>
        <dbReference type="ARBA" id="ARBA00007769"/>
    </source>
</evidence>